<evidence type="ECO:0000313" key="3">
    <source>
        <dbReference type="EMBL" id="WDR04066.1"/>
    </source>
</evidence>
<dbReference type="InterPro" id="IPR000620">
    <property type="entry name" value="EamA_dom"/>
</dbReference>
<feature type="transmembrane region" description="Helical" evidence="1">
    <location>
        <begin position="45"/>
        <end position="63"/>
    </location>
</feature>
<proteinExistence type="predicted"/>
<dbReference type="EMBL" id="CP118246">
    <property type="protein sequence ID" value="WDR04066.1"/>
    <property type="molecule type" value="Genomic_DNA"/>
</dbReference>
<feature type="transmembrane region" description="Helical" evidence="1">
    <location>
        <begin position="83"/>
        <end position="101"/>
    </location>
</feature>
<feature type="transmembrane region" description="Helical" evidence="1">
    <location>
        <begin position="217"/>
        <end position="237"/>
    </location>
</feature>
<feature type="transmembrane region" description="Helical" evidence="1">
    <location>
        <begin position="249"/>
        <end position="265"/>
    </location>
</feature>
<protein>
    <submittedName>
        <fullName evidence="3">DMT family transporter</fullName>
    </submittedName>
</protein>
<name>A0ABY7YS42_9HYPH</name>
<feature type="domain" description="EamA" evidence="2">
    <location>
        <begin position="16"/>
        <end position="149"/>
    </location>
</feature>
<keyword evidence="4" id="KW-1185">Reference proteome</keyword>
<feature type="transmembrane region" description="Helical" evidence="1">
    <location>
        <begin position="17"/>
        <end position="39"/>
    </location>
</feature>
<dbReference type="Proteomes" id="UP001220530">
    <property type="component" value="Chromosome"/>
</dbReference>
<feature type="transmembrane region" description="Helical" evidence="1">
    <location>
        <begin position="271"/>
        <end position="289"/>
    </location>
</feature>
<dbReference type="Pfam" id="PF00892">
    <property type="entry name" value="EamA"/>
    <property type="match status" value="2"/>
</dbReference>
<feature type="transmembrane region" description="Helical" evidence="1">
    <location>
        <begin position="189"/>
        <end position="211"/>
    </location>
</feature>
<dbReference type="RefSeq" id="WP_282220451.1">
    <property type="nucleotide sequence ID" value="NZ_CP118246.1"/>
</dbReference>
<evidence type="ECO:0000259" key="2">
    <source>
        <dbReference type="Pfam" id="PF00892"/>
    </source>
</evidence>
<dbReference type="InterPro" id="IPR037185">
    <property type="entry name" value="EmrE-like"/>
</dbReference>
<dbReference type="PANTHER" id="PTHR22911:SF103">
    <property type="entry name" value="BLR2811 PROTEIN"/>
    <property type="match status" value="1"/>
</dbReference>
<sequence>MDTPVINALRGDNYTRAILLTIITVMIFGLQDAVAKVLVQTYSPFQITMMRYWAFAAFSLFLVSRRAPLRHALRSRVPLWQVLRGVLLMADIWLFALALQTVPLGELQSISLIYPLLVTLFAIPILGEKVGIFRIVAIGVGFMGALFIVRPGGLAMNIGVVYAVASAGFYALYIVFTRKVGQHDSARTSMVYVSVIGLVLSGIVGVFHWQPMGWGDILLVVFIMGTTTAAHGLMMVALSMAPASVVQPFNYFSLPWAIVLSFVIFGHLIDLLSLVGAAIIVAAGLVVMARERMRRVQRGQPTPPH</sequence>
<feature type="domain" description="EamA" evidence="2">
    <location>
        <begin position="158"/>
        <end position="287"/>
    </location>
</feature>
<feature type="transmembrane region" description="Helical" evidence="1">
    <location>
        <begin position="107"/>
        <end position="125"/>
    </location>
</feature>
<organism evidence="3 4">
    <name type="scientific">Devosia algicola</name>
    <dbReference type="NCBI Taxonomy" id="3026418"/>
    <lineage>
        <taxon>Bacteria</taxon>
        <taxon>Pseudomonadati</taxon>
        <taxon>Pseudomonadota</taxon>
        <taxon>Alphaproteobacteria</taxon>
        <taxon>Hyphomicrobiales</taxon>
        <taxon>Devosiaceae</taxon>
        <taxon>Devosia</taxon>
    </lineage>
</organism>
<feature type="transmembrane region" description="Helical" evidence="1">
    <location>
        <begin position="155"/>
        <end position="177"/>
    </location>
</feature>
<accession>A0ABY7YS42</accession>
<evidence type="ECO:0000313" key="4">
    <source>
        <dbReference type="Proteomes" id="UP001220530"/>
    </source>
</evidence>
<reference evidence="3 4" key="1">
    <citation type="submission" date="2023-02" db="EMBL/GenBank/DDBJ databases">
        <title>Devosia algicola sp. nov., isolated from the phycosphere of marine algae.</title>
        <authorList>
            <person name="Kim J.M."/>
            <person name="Lee J.K."/>
            <person name="Choi B.J."/>
            <person name="Bayburt H."/>
            <person name="Jeon C.O."/>
        </authorList>
    </citation>
    <scope>NUCLEOTIDE SEQUENCE [LARGE SCALE GENOMIC DNA]</scope>
    <source>
        <strain evidence="3 4">G20-9</strain>
    </source>
</reference>
<evidence type="ECO:0000256" key="1">
    <source>
        <dbReference type="SAM" id="Phobius"/>
    </source>
</evidence>
<dbReference type="PANTHER" id="PTHR22911">
    <property type="entry name" value="ACYL-MALONYL CONDENSING ENZYME-RELATED"/>
    <property type="match status" value="1"/>
</dbReference>
<gene>
    <name evidence="3" type="ORF">PSQ19_08675</name>
</gene>
<feature type="transmembrane region" description="Helical" evidence="1">
    <location>
        <begin position="132"/>
        <end position="149"/>
    </location>
</feature>
<keyword evidence="1" id="KW-0812">Transmembrane</keyword>
<keyword evidence="1" id="KW-1133">Transmembrane helix</keyword>
<keyword evidence="1" id="KW-0472">Membrane</keyword>
<dbReference type="SUPFAM" id="SSF103481">
    <property type="entry name" value="Multidrug resistance efflux transporter EmrE"/>
    <property type="match status" value="2"/>
</dbReference>